<protein>
    <recommendedName>
        <fullName evidence="2">Polymerase nucleotidyl transferase domain-containing protein</fullName>
    </recommendedName>
</protein>
<sequence>MPKVYQIGSSLKDPKNAKDLDLLVISDKPVDICIYTPEEWSM</sequence>
<evidence type="ECO:0000313" key="1">
    <source>
        <dbReference type="EMBL" id="KKK50429.1"/>
    </source>
</evidence>
<evidence type="ECO:0008006" key="2">
    <source>
        <dbReference type="Google" id="ProtNLM"/>
    </source>
</evidence>
<organism evidence="1">
    <name type="scientific">marine sediment metagenome</name>
    <dbReference type="NCBI Taxonomy" id="412755"/>
    <lineage>
        <taxon>unclassified sequences</taxon>
        <taxon>metagenomes</taxon>
        <taxon>ecological metagenomes</taxon>
    </lineage>
</organism>
<gene>
    <name evidence="1" type="ORF">LCGC14_3125130</name>
</gene>
<comment type="caution">
    <text evidence="1">The sequence shown here is derived from an EMBL/GenBank/DDBJ whole genome shotgun (WGS) entry which is preliminary data.</text>
</comment>
<reference evidence="1" key="1">
    <citation type="journal article" date="2015" name="Nature">
        <title>Complex archaea that bridge the gap between prokaryotes and eukaryotes.</title>
        <authorList>
            <person name="Spang A."/>
            <person name="Saw J.H."/>
            <person name="Jorgensen S.L."/>
            <person name="Zaremba-Niedzwiedzka K."/>
            <person name="Martijn J."/>
            <person name="Lind A.E."/>
            <person name="van Eijk R."/>
            <person name="Schleper C."/>
            <person name="Guy L."/>
            <person name="Ettema T.J."/>
        </authorList>
    </citation>
    <scope>NUCLEOTIDE SEQUENCE</scope>
</reference>
<accession>A0A0F8Y8L5</accession>
<feature type="non-terminal residue" evidence="1">
    <location>
        <position position="42"/>
    </location>
</feature>
<proteinExistence type="predicted"/>
<dbReference type="AlphaFoldDB" id="A0A0F8Y8L5"/>
<dbReference type="EMBL" id="LAZR01068029">
    <property type="protein sequence ID" value="KKK50429.1"/>
    <property type="molecule type" value="Genomic_DNA"/>
</dbReference>
<name>A0A0F8Y8L5_9ZZZZ</name>